<sequence>MAETSSPARIICRSCGSRRPTRTVGFKVGDFLGLAPGDLGGRFDGAFDRGGLVAVEPADRRAYAATLADLVRGWVLLAVAVEHPPFDGGKLGPPFAVPEDAVHELFDGAFDVALLEREDRMDAEPAWRERGATRSSRRATSRGGDSNLSQRGDP</sequence>
<dbReference type="PROSITE" id="PS51585">
    <property type="entry name" value="SAM_MT_TPMT"/>
    <property type="match status" value="1"/>
</dbReference>
<evidence type="ECO:0000256" key="1">
    <source>
        <dbReference type="ARBA" id="ARBA00022603"/>
    </source>
</evidence>
<evidence type="ECO:0000313" key="6">
    <source>
        <dbReference type="Proteomes" id="UP001363151"/>
    </source>
</evidence>
<feature type="region of interest" description="Disordered" evidence="4">
    <location>
        <begin position="122"/>
        <end position="154"/>
    </location>
</feature>
<accession>A0ABR1FHG4</accession>
<keyword evidence="3" id="KW-0949">S-adenosyl-L-methionine</keyword>
<keyword evidence="6" id="KW-1185">Reference proteome</keyword>
<dbReference type="PANTHER" id="PTHR10259">
    <property type="entry name" value="THIOPURINE S-METHYLTRANSFERASE"/>
    <property type="match status" value="1"/>
</dbReference>
<dbReference type="SUPFAM" id="SSF53335">
    <property type="entry name" value="S-adenosyl-L-methionine-dependent methyltransferases"/>
    <property type="match status" value="1"/>
</dbReference>
<evidence type="ECO:0000256" key="4">
    <source>
        <dbReference type="SAM" id="MobiDB-lite"/>
    </source>
</evidence>
<feature type="compositionally biased region" description="Basic and acidic residues" evidence="4">
    <location>
        <begin position="122"/>
        <end position="132"/>
    </location>
</feature>
<comment type="caution">
    <text evidence="5">The sequence shown here is derived from an EMBL/GenBank/DDBJ whole genome shotgun (WGS) entry which is preliminary data.</text>
</comment>
<protein>
    <submittedName>
        <fullName evidence="5">Thiopurine S-methyltransferase</fullName>
    </submittedName>
</protein>
<name>A0ABR1FHG4_AURAN</name>
<keyword evidence="2" id="KW-0808">Transferase</keyword>
<gene>
    <name evidence="5" type="ORF">SO694_00074047</name>
</gene>
<keyword evidence="1" id="KW-0489">Methyltransferase</keyword>
<dbReference type="Pfam" id="PF05724">
    <property type="entry name" value="TPMT"/>
    <property type="match status" value="1"/>
</dbReference>
<dbReference type="InterPro" id="IPR008854">
    <property type="entry name" value="TPMT"/>
</dbReference>
<evidence type="ECO:0000313" key="5">
    <source>
        <dbReference type="EMBL" id="KAK7230873.1"/>
    </source>
</evidence>
<reference evidence="5 6" key="1">
    <citation type="submission" date="2024-03" db="EMBL/GenBank/DDBJ databases">
        <title>Aureococcus anophagefferens CCMP1851 and Kratosvirus quantuckense: Draft genome of a second virus-susceptible host strain in the model system.</title>
        <authorList>
            <person name="Chase E."/>
            <person name="Truchon A.R."/>
            <person name="Schepens W."/>
            <person name="Wilhelm S.W."/>
        </authorList>
    </citation>
    <scope>NUCLEOTIDE SEQUENCE [LARGE SCALE GENOMIC DNA]</scope>
    <source>
        <strain evidence="5 6">CCMP1851</strain>
    </source>
</reference>
<dbReference type="Proteomes" id="UP001363151">
    <property type="component" value="Unassembled WGS sequence"/>
</dbReference>
<dbReference type="Gene3D" id="3.40.50.150">
    <property type="entry name" value="Vaccinia Virus protein VP39"/>
    <property type="match status" value="1"/>
</dbReference>
<evidence type="ECO:0000256" key="3">
    <source>
        <dbReference type="ARBA" id="ARBA00022691"/>
    </source>
</evidence>
<evidence type="ECO:0000256" key="2">
    <source>
        <dbReference type="ARBA" id="ARBA00022679"/>
    </source>
</evidence>
<proteinExistence type="predicted"/>
<dbReference type="EMBL" id="JBBJCI010000422">
    <property type="protein sequence ID" value="KAK7230873.1"/>
    <property type="molecule type" value="Genomic_DNA"/>
</dbReference>
<organism evidence="5 6">
    <name type="scientific">Aureococcus anophagefferens</name>
    <name type="common">Harmful bloom alga</name>
    <dbReference type="NCBI Taxonomy" id="44056"/>
    <lineage>
        <taxon>Eukaryota</taxon>
        <taxon>Sar</taxon>
        <taxon>Stramenopiles</taxon>
        <taxon>Ochrophyta</taxon>
        <taxon>Pelagophyceae</taxon>
        <taxon>Pelagomonadales</taxon>
        <taxon>Pelagomonadaceae</taxon>
        <taxon>Aureococcus</taxon>
    </lineage>
</organism>
<dbReference type="InterPro" id="IPR029063">
    <property type="entry name" value="SAM-dependent_MTases_sf"/>
</dbReference>
<dbReference type="PANTHER" id="PTHR10259:SF11">
    <property type="entry name" value="THIOPURINE S-METHYLTRANSFERASE"/>
    <property type="match status" value="1"/>
</dbReference>